<dbReference type="PANTHER" id="PTHR45700:SF2">
    <property type="entry name" value="UBIQUITIN-PROTEIN LIGASE E3C"/>
    <property type="match status" value="1"/>
</dbReference>
<dbReference type="Gene3D" id="3.90.1750.10">
    <property type="entry name" value="Hect, E3 ligase catalytic domains"/>
    <property type="match status" value="1"/>
</dbReference>
<reference evidence="7 8" key="1">
    <citation type="submission" date="2024-03" db="EMBL/GenBank/DDBJ databases">
        <title>Aureococcus anophagefferens CCMP1851 and Kratosvirus quantuckense: Draft genome of a second virus-susceptible host strain in the model system.</title>
        <authorList>
            <person name="Chase E."/>
            <person name="Truchon A.R."/>
            <person name="Schepens W."/>
            <person name="Wilhelm S.W."/>
        </authorList>
    </citation>
    <scope>NUCLEOTIDE SEQUENCE [LARGE SCALE GENOMIC DNA]</scope>
    <source>
        <strain evidence="7 8">CCMP1851</strain>
    </source>
</reference>
<organism evidence="7 8">
    <name type="scientific">Aureococcus anophagefferens</name>
    <name type="common">Harmful bloom alga</name>
    <dbReference type="NCBI Taxonomy" id="44056"/>
    <lineage>
        <taxon>Eukaryota</taxon>
        <taxon>Sar</taxon>
        <taxon>Stramenopiles</taxon>
        <taxon>Ochrophyta</taxon>
        <taxon>Pelagophyceae</taxon>
        <taxon>Pelagomonadales</taxon>
        <taxon>Pelagomonadaceae</taxon>
        <taxon>Aureococcus</taxon>
    </lineage>
</organism>
<comment type="caution">
    <text evidence="5">Lacks conserved residue(s) required for the propagation of feature annotation.</text>
</comment>
<protein>
    <recommendedName>
        <fullName evidence="2">HECT-type E3 ubiquitin transferase</fullName>
        <ecNumber evidence="2">2.3.2.26</ecNumber>
    </recommendedName>
</protein>
<accession>A0ABR1G0N3</accession>
<dbReference type="SMART" id="SM00119">
    <property type="entry name" value="HECTc"/>
    <property type="match status" value="1"/>
</dbReference>
<keyword evidence="4 5" id="KW-0833">Ubl conjugation pathway</keyword>
<dbReference type="InterPro" id="IPR044611">
    <property type="entry name" value="E3A/B/C-like"/>
</dbReference>
<evidence type="ECO:0000256" key="2">
    <source>
        <dbReference type="ARBA" id="ARBA00012485"/>
    </source>
</evidence>
<evidence type="ECO:0000313" key="7">
    <source>
        <dbReference type="EMBL" id="KAK7242069.1"/>
    </source>
</evidence>
<dbReference type="Pfam" id="PF00632">
    <property type="entry name" value="HECT"/>
    <property type="match status" value="1"/>
</dbReference>
<name>A0ABR1G0N3_AURAN</name>
<dbReference type="InterPro" id="IPR000569">
    <property type="entry name" value="HECT_dom"/>
</dbReference>
<dbReference type="GO" id="GO:0016740">
    <property type="term" value="F:transferase activity"/>
    <property type="evidence" value="ECO:0007669"/>
    <property type="project" value="UniProtKB-KW"/>
</dbReference>
<comment type="catalytic activity">
    <reaction evidence="1">
        <text>S-ubiquitinyl-[E2 ubiquitin-conjugating enzyme]-L-cysteine + [acceptor protein]-L-lysine = [E2 ubiquitin-conjugating enzyme]-L-cysteine + N(6)-ubiquitinyl-[acceptor protein]-L-lysine.</text>
        <dbReference type="EC" id="2.3.2.26"/>
    </reaction>
</comment>
<gene>
    <name evidence="7" type="primary">UBE3C</name>
    <name evidence="7" type="ORF">SO694_00018498</name>
</gene>
<evidence type="ECO:0000259" key="6">
    <source>
        <dbReference type="PROSITE" id="PS50237"/>
    </source>
</evidence>
<evidence type="ECO:0000256" key="5">
    <source>
        <dbReference type="PROSITE-ProRule" id="PRU00104"/>
    </source>
</evidence>
<feature type="domain" description="HECT" evidence="6">
    <location>
        <begin position="667"/>
        <end position="856"/>
    </location>
</feature>
<dbReference type="Proteomes" id="UP001363151">
    <property type="component" value="Unassembled WGS sequence"/>
</dbReference>
<proteinExistence type="predicted"/>
<sequence>MDWKERQTTKKKDDTVEKARLAREARAQQRQQVKPALALGRAARGFLARRRVARLCGERVDRKLGDILKLKAFLATAGKNFVAPAETAAPLLREVAFATPDAARLARVCEAVLVPGLSEAPAGDARLDLGAGRRRGAPLAPSAVPRQLWAAGLAGRAPALVDAVGLLVTRAAFLAHRLVDLWVDDGRARRRAVDAGYDRAAKLEPRESGDRAVDGSVASAVAIAAGGAADAGRGGLFAQRLWPARCSATSLGRGRREALATRGTRDALAELATRPPAGGSERSGVDAAAWLLGALGALGRRLLVEGASRPFALAVAAALAATDNAAAVLCDEDAVICWKVVNGAKQPAVVAGASGCGGTRVAELEAREGVVAPLADALIAKRDCAFLDASSAADDALDADLAGLSRTPLLEAAAKKKRPLGASSASASPPCPRLRVAALTALAFHDDGPRRLWGYLQARHARALAPSLERYFGAASAPNPPPRDVVVALACVALLRHALLIVDDDELRDRSRPAAPFQLRRVAEALKRGLFAHCWREGGPDRRRDAYGGWCAALLHDLHARSCRRPFARPALWLVAEADEGAAREELRKGATRRSRLLLASMPFALPFRARVRLFQEKVCPDGQSNARAEEIRFFDASSPRPTDKTIVRVRRSHVLDDGLDRIAGLSPAALKGRLSVAFVDDWGRAEAGIDAGGLFKEFWTELSGAAFSMDFGLFKTTAHDGLLFPNPDSAFVHGERDHLRLFHFLGRVLGKALREGITIQPRFTRSFLSFVRGDFNYVTLLEDLKSLDPDLHRNLKFLQLYDGDVADLGLDFSVSFDRFGECVTANLIPNGADVEVTRANRHAYVQAVANRATKG</sequence>
<dbReference type="PANTHER" id="PTHR45700">
    <property type="entry name" value="UBIQUITIN-PROTEIN LIGASE E3C"/>
    <property type="match status" value="1"/>
</dbReference>
<dbReference type="EC" id="2.3.2.26" evidence="2"/>
<dbReference type="EMBL" id="JBBJCI010000151">
    <property type="protein sequence ID" value="KAK7242069.1"/>
    <property type="molecule type" value="Genomic_DNA"/>
</dbReference>
<keyword evidence="8" id="KW-1185">Reference proteome</keyword>
<keyword evidence="3 7" id="KW-0808">Transferase</keyword>
<evidence type="ECO:0000256" key="4">
    <source>
        <dbReference type="ARBA" id="ARBA00022786"/>
    </source>
</evidence>
<evidence type="ECO:0000313" key="8">
    <source>
        <dbReference type="Proteomes" id="UP001363151"/>
    </source>
</evidence>
<dbReference type="Gene3D" id="3.30.2160.10">
    <property type="entry name" value="Hect, E3 ligase catalytic domain"/>
    <property type="match status" value="1"/>
</dbReference>
<dbReference type="PROSITE" id="PS50237">
    <property type="entry name" value="HECT"/>
    <property type="match status" value="1"/>
</dbReference>
<dbReference type="InterPro" id="IPR035983">
    <property type="entry name" value="Hect_E3_ubiquitin_ligase"/>
</dbReference>
<evidence type="ECO:0000256" key="3">
    <source>
        <dbReference type="ARBA" id="ARBA00022679"/>
    </source>
</evidence>
<comment type="caution">
    <text evidence="7">The sequence shown here is derived from an EMBL/GenBank/DDBJ whole genome shotgun (WGS) entry which is preliminary data.</text>
</comment>
<evidence type="ECO:0000256" key="1">
    <source>
        <dbReference type="ARBA" id="ARBA00000885"/>
    </source>
</evidence>
<dbReference type="SUPFAM" id="SSF56204">
    <property type="entry name" value="Hect, E3 ligase catalytic domain"/>
    <property type="match status" value="1"/>
</dbReference>